<dbReference type="InterPro" id="IPR025405">
    <property type="entry name" value="DUF4131"/>
</dbReference>
<dbReference type="KEGG" id="pgb:H744_2c1472"/>
<dbReference type="InterPro" id="IPR036866">
    <property type="entry name" value="RibonucZ/Hydroxyglut_hydro"/>
</dbReference>
<keyword evidence="3 6" id="KW-0812">Transmembrane</keyword>
<feature type="transmembrane region" description="Helical" evidence="6">
    <location>
        <begin position="401"/>
        <end position="421"/>
    </location>
</feature>
<feature type="transmembrane region" description="Helical" evidence="6">
    <location>
        <begin position="6"/>
        <end position="23"/>
    </location>
</feature>
<dbReference type="InterPro" id="IPR004477">
    <property type="entry name" value="ComEC_N"/>
</dbReference>
<feature type="domain" description="Metallo-beta-lactamase" evidence="7">
    <location>
        <begin position="561"/>
        <end position="724"/>
    </location>
</feature>
<organism evidence="8 9">
    <name type="scientific">Photobacterium gaetbulicola Gung47</name>
    <dbReference type="NCBI Taxonomy" id="658445"/>
    <lineage>
        <taxon>Bacteria</taxon>
        <taxon>Pseudomonadati</taxon>
        <taxon>Pseudomonadota</taxon>
        <taxon>Gammaproteobacteria</taxon>
        <taxon>Vibrionales</taxon>
        <taxon>Vibrionaceae</taxon>
        <taxon>Photobacterium</taxon>
    </lineage>
</organism>
<evidence type="ECO:0000256" key="4">
    <source>
        <dbReference type="ARBA" id="ARBA00022989"/>
    </source>
</evidence>
<feature type="transmembrane region" description="Helical" evidence="6">
    <location>
        <begin position="460"/>
        <end position="480"/>
    </location>
</feature>
<feature type="transmembrane region" description="Helical" evidence="6">
    <location>
        <begin position="53"/>
        <end position="71"/>
    </location>
</feature>
<dbReference type="SUPFAM" id="SSF56281">
    <property type="entry name" value="Metallo-hydrolase/oxidoreductase"/>
    <property type="match status" value="1"/>
</dbReference>
<dbReference type="EMBL" id="CP005974">
    <property type="protein sequence ID" value="AJR08150.1"/>
    <property type="molecule type" value="Genomic_DNA"/>
</dbReference>
<dbReference type="SMART" id="SM00849">
    <property type="entry name" value="Lactamase_B"/>
    <property type="match status" value="1"/>
</dbReference>
<dbReference type="NCBIfam" id="TIGR00360">
    <property type="entry name" value="ComEC_N-term"/>
    <property type="match status" value="1"/>
</dbReference>
<dbReference type="STRING" id="658445.H744_2c1472"/>
<dbReference type="NCBIfam" id="TIGR00361">
    <property type="entry name" value="ComEC_Rec2"/>
    <property type="match status" value="1"/>
</dbReference>
<feature type="transmembrane region" description="Helical" evidence="6">
    <location>
        <begin position="492"/>
        <end position="509"/>
    </location>
</feature>
<accession>A0A0C5WYL7</accession>
<gene>
    <name evidence="8" type="ORF">H744_2c1472</name>
</gene>
<dbReference type="CDD" id="cd07731">
    <property type="entry name" value="ComA-like_MBL-fold"/>
    <property type="match status" value="1"/>
</dbReference>
<dbReference type="HOGENOM" id="CLU_010363_3_0_6"/>
<dbReference type="InterPro" id="IPR001279">
    <property type="entry name" value="Metallo-B-lactamas"/>
</dbReference>
<feature type="transmembrane region" description="Helical" evidence="6">
    <location>
        <begin position="359"/>
        <end position="380"/>
    </location>
</feature>
<evidence type="ECO:0000256" key="2">
    <source>
        <dbReference type="ARBA" id="ARBA00022475"/>
    </source>
</evidence>
<dbReference type="Pfam" id="PF13567">
    <property type="entry name" value="DUF4131"/>
    <property type="match status" value="1"/>
</dbReference>
<dbReference type="GO" id="GO:0005886">
    <property type="term" value="C:plasma membrane"/>
    <property type="evidence" value="ECO:0007669"/>
    <property type="project" value="UniProtKB-SubCell"/>
</dbReference>
<keyword evidence="5 6" id="KW-0472">Membrane</keyword>
<evidence type="ECO:0000313" key="9">
    <source>
        <dbReference type="Proteomes" id="UP000032303"/>
    </source>
</evidence>
<dbReference type="PANTHER" id="PTHR30619">
    <property type="entry name" value="DNA INTERNALIZATION/COMPETENCE PROTEIN COMEC/REC2"/>
    <property type="match status" value="1"/>
</dbReference>
<dbReference type="AlphaFoldDB" id="A0A0C5WYL7"/>
<evidence type="ECO:0000256" key="3">
    <source>
        <dbReference type="ARBA" id="ARBA00022692"/>
    </source>
</evidence>
<reference evidence="8 9" key="1">
    <citation type="submission" date="2013-05" db="EMBL/GenBank/DDBJ databases">
        <title>Complete genome sequence of the lipase-producing bacterium Photobacterium gaetbulicola Gung47.</title>
        <authorList>
            <person name="Kim Y.-O."/>
        </authorList>
    </citation>
    <scope>NUCLEOTIDE SEQUENCE [LARGE SCALE GENOMIC DNA]</scope>
    <source>
        <strain evidence="8 9">Gung47</strain>
    </source>
</reference>
<name>A0A0C5WYL7_9GAMM</name>
<dbReference type="PATRIC" id="fig|658445.3.peg.3385"/>
<feature type="transmembrane region" description="Helical" evidence="6">
    <location>
        <begin position="291"/>
        <end position="315"/>
    </location>
</feature>
<feature type="transmembrane region" description="Helical" evidence="6">
    <location>
        <begin position="514"/>
        <end position="535"/>
    </location>
</feature>
<feature type="transmembrane region" description="Helical" evidence="6">
    <location>
        <begin position="257"/>
        <end position="279"/>
    </location>
</feature>
<keyword evidence="9" id="KW-1185">Reference proteome</keyword>
<evidence type="ECO:0000256" key="1">
    <source>
        <dbReference type="ARBA" id="ARBA00004651"/>
    </source>
</evidence>
<evidence type="ECO:0000313" key="8">
    <source>
        <dbReference type="EMBL" id="AJR08150.1"/>
    </source>
</evidence>
<dbReference type="InterPro" id="IPR035681">
    <property type="entry name" value="ComA-like_MBL"/>
</dbReference>
<dbReference type="Proteomes" id="UP000032303">
    <property type="component" value="Chromosome 2"/>
</dbReference>
<dbReference type="Pfam" id="PF00753">
    <property type="entry name" value="Lactamase_B"/>
    <property type="match status" value="1"/>
</dbReference>
<keyword evidence="4 6" id="KW-1133">Transmembrane helix</keyword>
<sequence>MTSWLGIIRLITCLGIVILFFTGRLEMNKSAAGVALGLLSLHFWLALPTYHGFITTLMIGSVVCFFFRWRLLIYIGIGACLANLAATSYLKNVQLAFIEPRNITIVGEVSSLLNHKKPDTLFDFVTSEMRSSDIRASKTLRVRLGWSEQVNIPEMKQGERWQLQVRLRPPHGRVNSAGYDRERQYVGQGIHATGVVLSGIRLAPSQHTLSGLRQSIFDAAVDYTEGLSHRGYLLALGFGFRGALDAKDWGILRDSGLAHLMAISGLHIGLAIMLGWWSGGILRNLVGDWPYAIWLPLWLGLAIGALYAWLAGFTLPTQRALLMSMVALVLLRFRIIWPGWQILLLVFAVSLALDPLASYRAGFWLSFAAVTVIALAYAGGVRFEGHAGLGVYQRWYGKWQALILLQLSLLVLMLPVQWLWFGGFSPWAPLINLLAVPWVSVTTVPLVLAAIVFSPIEQMAMVCWQLANTALTPVLWLAQWTQGGWWTLADSQGNWVVGVVVMAVLLWMLPVRRFIGLLVTLSIVVLLWNKPLFLFSDPKAELSGRSPAADRWQVDLLDVGHGLAVLISTRNRSVLYDTGNQWPGGSIASAVIEPVLKQRGQATLDGLILSHADSDHAAGADYLEVAFDPEWKRSSDFRAGYQACIRGEQWQWHSLSFRVLWPPKQVARAANPHSCVIEVRQFSGMNEGTGVSLLLTGDIDAVSELLLARLEPGLSPDILLVPHHGSRSSSTATWLEQMGWLGNMSPKYALVSVARFNPWQLPSGEVRQRYLDKGIEWLSTAESGQVTLAIEGGEIEVVRYRQDRKAAWFRPAIPPP</sequence>
<dbReference type="InterPro" id="IPR004797">
    <property type="entry name" value="Competence_ComEC/Rec2"/>
</dbReference>
<feature type="transmembrane region" description="Helical" evidence="6">
    <location>
        <begin position="427"/>
        <end position="453"/>
    </location>
</feature>
<protein>
    <submittedName>
        <fullName evidence="8">Putative Rec2-like protein</fullName>
    </submittedName>
</protein>
<keyword evidence="2" id="KW-1003">Cell membrane</keyword>
<dbReference type="Gene3D" id="3.60.15.10">
    <property type="entry name" value="Ribonuclease Z/Hydroxyacylglutathione hydrolase-like"/>
    <property type="match status" value="1"/>
</dbReference>
<dbReference type="InterPro" id="IPR052159">
    <property type="entry name" value="Competence_DNA_uptake"/>
</dbReference>
<comment type="subcellular location">
    <subcellularLocation>
        <location evidence="1">Cell membrane</location>
        <topology evidence="1">Multi-pass membrane protein</topology>
    </subcellularLocation>
</comment>
<feature type="transmembrane region" description="Helical" evidence="6">
    <location>
        <begin position="335"/>
        <end position="353"/>
    </location>
</feature>
<evidence type="ECO:0000259" key="7">
    <source>
        <dbReference type="SMART" id="SM00849"/>
    </source>
</evidence>
<proteinExistence type="predicted"/>
<evidence type="ECO:0000256" key="6">
    <source>
        <dbReference type="SAM" id="Phobius"/>
    </source>
</evidence>
<dbReference type="PANTHER" id="PTHR30619:SF1">
    <property type="entry name" value="RECOMBINATION PROTEIN 2"/>
    <property type="match status" value="1"/>
</dbReference>
<evidence type="ECO:0000256" key="5">
    <source>
        <dbReference type="ARBA" id="ARBA00023136"/>
    </source>
</evidence>
<dbReference type="GO" id="GO:0030420">
    <property type="term" value="P:establishment of competence for transformation"/>
    <property type="evidence" value="ECO:0007669"/>
    <property type="project" value="InterPro"/>
</dbReference>
<dbReference type="Pfam" id="PF03772">
    <property type="entry name" value="Competence"/>
    <property type="match status" value="1"/>
</dbReference>